<dbReference type="RefSeq" id="WP_379760975.1">
    <property type="nucleotide sequence ID" value="NZ_JBHRSQ010000036.1"/>
</dbReference>
<dbReference type="Pfam" id="PF02565">
    <property type="entry name" value="RecO_C"/>
    <property type="match status" value="1"/>
</dbReference>
<accession>A0ABV7B911</accession>
<comment type="similarity">
    <text evidence="2 8">Belongs to the RecO family.</text>
</comment>
<dbReference type="Pfam" id="PF11967">
    <property type="entry name" value="RecO_N"/>
    <property type="match status" value="1"/>
</dbReference>
<dbReference type="HAMAP" id="MF_00201">
    <property type="entry name" value="RecO"/>
    <property type="match status" value="1"/>
</dbReference>
<evidence type="ECO:0000256" key="1">
    <source>
        <dbReference type="ARBA" id="ARBA00003065"/>
    </source>
</evidence>
<dbReference type="EMBL" id="JBHRSQ010000036">
    <property type="protein sequence ID" value="MFC2993391.1"/>
    <property type="molecule type" value="Genomic_DNA"/>
</dbReference>
<comment type="function">
    <text evidence="1 8">Involved in DNA repair and RecF pathway recombination.</text>
</comment>
<dbReference type="InterPro" id="IPR003717">
    <property type="entry name" value="RecO"/>
</dbReference>
<dbReference type="NCBIfam" id="TIGR00613">
    <property type="entry name" value="reco"/>
    <property type="match status" value="1"/>
</dbReference>
<evidence type="ECO:0000256" key="5">
    <source>
        <dbReference type="ARBA" id="ARBA00023172"/>
    </source>
</evidence>
<evidence type="ECO:0000313" key="10">
    <source>
        <dbReference type="EMBL" id="MFC2993391.1"/>
    </source>
</evidence>
<dbReference type="InterPro" id="IPR042242">
    <property type="entry name" value="RecO_C"/>
</dbReference>
<organism evidence="10 11">
    <name type="scientific">Halomonas tibetensis</name>
    <dbReference type="NCBI Taxonomy" id="2259590"/>
    <lineage>
        <taxon>Bacteria</taxon>
        <taxon>Pseudomonadati</taxon>
        <taxon>Pseudomonadota</taxon>
        <taxon>Gammaproteobacteria</taxon>
        <taxon>Oceanospirillales</taxon>
        <taxon>Halomonadaceae</taxon>
        <taxon>Halomonas</taxon>
    </lineage>
</organism>
<keyword evidence="4 8" id="KW-0227">DNA damage</keyword>
<keyword evidence="6 8" id="KW-0234">DNA repair</keyword>
<keyword evidence="11" id="KW-1185">Reference proteome</keyword>
<evidence type="ECO:0000256" key="4">
    <source>
        <dbReference type="ARBA" id="ARBA00022763"/>
    </source>
</evidence>
<dbReference type="SUPFAM" id="SSF50249">
    <property type="entry name" value="Nucleic acid-binding proteins"/>
    <property type="match status" value="1"/>
</dbReference>
<dbReference type="InterPro" id="IPR022572">
    <property type="entry name" value="DNA_rep/recomb_RecO_N"/>
</dbReference>
<keyword evidence="5 8" id="KW-0233">DNA recombination</keyword>
<protein>
    <recommendedName>
        <fullName evidence="3 8">DNA repair protein RecO</fullName>
    </recommendedName>
    <alternativeName>
        <fullName evidence="7 8">Recombination protein O</fullName>
    </alternativeName>
</protein>
<dbReference type="Proteomes" id="UP001595386">
    <property type="component" value="Unassembled WGS sequence"/>
</dbReference>
<dbReference type="PANTHER" id="PTHR33991">
    <property type="entry name" value="DNA REPAIR PROTEIN RECO"/>
    <property type="match status" value="1"/>
</dbReference>
<feature type="domain" description="DNA replication/recombination mediator RecO N-terminal" evidence="9">
    <location>
        <begin position="4"/>
        <end position="72"/>
    </location>
</feature>
<sequence>MTPEPAFLLHKRPYRETSALVELLTLNHGRVRAVAQGVQRPGSRSRGRLQPFSPLHVTWVGEGELKRLRLMESRGATALLAGEGLLCGLYANELLTRTLHVELPVPEVFAFYTALLEALPRPAARAGGLRRLEVSLLEALDAMPRFTTAEGGELDPQARYVLDPATRAFQPGQPGLDGRTLRLLGAGDWDAPGLAGPAKAVTRAALAPLLGSRPLRSRELMRQLAERRRAGLLGAGLLGSDPEASPRIE</sequence>
<evidence type="ECO:0000256" key="6">
    <source>
        <dbReference type="ARBA" id="ARBA00023204"/>
    </source>
</evidence>
<dbReference type="InterPro" id="IPR012340">
    <property type="entry name" value="NA-bd_OB-fold"/>
</dbReference>
<dbReference type="PANTHER" id="PTHR33991:SF1">
    <property type="entry name" value="DNA REPAIR PROTEIN RECO"/>
    <property type="match status" value="1"/>
</dbReference>
<reference evidence="11" key="1">
    <citation type="journal article" date="2019" name="Int. J. Syst. Evol. Microbiol.">
        <title>The Global Catalogue of Microorganisms (GCM) 10K type strain sequencing project: providing services to taxonomists for standard genome sequencing and annotation.</title>
        <authorList>
            <consortium name="The Broad Institute Genomics Platform"/>
            <consortium name="The Broad Institute Genome Sequencing Center for Infectious Disease"/>
            <person name="Wu L."/>
            <person name="Ma J."/>
        </authorList>
    </citation>
    <scope>NUCLEOTIDE SEQUENCE [LARGE SCALE GENOMIC DNA]</scope>
    <source>
        <strain evidence="11">KCTC 52660</strain>
    </source>
</reference>
<evidence type="ECO:0000256" key="8">
    <source>
        <dbReference type="HAMAP-Rule" id="MF_00201"/>
    </source>
</evidence>
<proteinExistence type="inferred from homology"/>
<evidence type="ECO:0000313" key="11">
    <source>
        <dbReference type="Proteomes" id="UP001595386"/>
    </source>
</evidence>
<dbReference type="Gene3D" id="1.20.1440.120">
    <property type="entry name" value="Recombination protein O, C-terminal domain"/>
    <property type="match status" value="1"/>
</dbReference>
<comment type="caution">
    <text evidence="10">The sequence shown here is derived from an EMBL/GenBank/DDBJ whole genome shotgun (WGS) entry which is preliminary data.</text>
</comment>
<evidence type="ECO:0000256" key="3">
    <source>
        <dbReference type="ARBA" id="ARBA00021310"/>
    </source>
</evidence>
<evidence type="ECO:0000256" key="7">
    <source>
        <dbReference type="ARBA" id="ARBA00033409"/>
    </source>
</evidence>
<name>A0ABV7B911_9GAMM</name>
<gene>
    <name evidence="8 10" type="primary">recO</name>
    <name evidence="10" type="ORF">ACFODV_15330</name>
</gene>
<evidence type="ECO:0000259" key="9">
    <source>
        <dbReference type="Pfam" id="PF11967"/>
    </source>
</evidence>
<dbReference type="Gene3D" id="2.40.50.140">
    <property type="entry name" value="Nucleic acid-binding proteins"/>
    <property type="match status" value="1"/>
</dbReference>
<evidence type="ECO:0000256" key="2">
    <source>
        <dbReference type="ARBA" id="ARBA00007452"/>
    </source>
</evidence>